<evidence type="ECO:0000256" key="5">
    <source>
        <dbReference type="ARBA" id="ARBA00023274"/>
    </source>
</evidence>
<dbReference type="GO" id="GO:0030515">
    <property type="term" value="F:snoRNA binding"/>
    <property type="evidence" value="ECO:0007669"/>
    <property type="project" value="InterPro"/>
</dbReference>
<dbReference type="OrthoDB" id="13807at2759"/>
<evidence type="ECO:0000256" key="7">
    <source>
        <dbReference type="ARBA" id="ARBA00031779"/>
    </source>
</evidence>
<dbReference type="FunCoup" id="A0A1T5PD76">
    <property type="interactions" value="194"/>
</dbReference>
<dbReference type="GO" id="GO:0031120">
    <property type="term" value="P:snRNA pseudouridine synthesis"/>
    <property type="evidence" value="ECO:0007669"/>
    <property type="project" value="TreeGrafter"/>
</dbReference>
<proteinExistence type="inferred from homology"/>
<dbReference type="PANTHER" id="PTHR13305">
    <property type="entry name" value="RIBOSOME BIOGENESIS PROTEIN NOP10"/>
    <property type="match status" value="1"/>
</dbReference>
<dbReference type="PANTHER" id="PTHR13305:SF0">
    <property type="entry name" value="H_ACA RIBONUCLEOPROTEIN COMPLEX SUBUNIT 3"/>
    <property type="match status" value="1"/>
</dbReference>
<dbReference type="AlphaFoldDB" id="A0A1T5PD76"/>
<evidence type="ECO:0000256" key="3">
    <source>
        <dbReference type="ARBA" id="ARBA00022517"/>
    </source>
</evidence>
<dbReference type="InterPro" id="IPR007264">
    <property type="entry name" value="H/ACA_rnp_Nop10"/>
</dbReference>
<sequence>MFYRLEDGARVYTLDENGTISAHPAKFTVEDRFSKERIAIKRRFAIPPFNNL</sequence>
<protein>
    <recommendedName>
        <fullName evidence="2">H/ACA ribonucleoprotein complex subunit NOP10</fullName>
    </recommendedName>
    <alternativeName>
        <fullName evidence="6">Nucleolar protein 10</fullName>
    </alternativeName>
    <alternativeName>
        <fullName evidence="7">Nucleolar protein family A member 3</fullName>
    </alternativeName>
    <alternativeName>
        <fullName evidence="8">snoRNP protein NOP10</fullName>
    </alternativeName>
</protein>
<dbReference type="Pfam" id="PF04135">
    <property type="entry name" value="Nop10p"/>
    <property type="match status" value="1"/>
</dbReference>
<dbReference type="GO" id="GO:0031429">
    <property type="term" value="C:box H/ACA snoRNP complex"/>
    <property type="evidence" value="ECO:0007669"/>
    <property type="project" value="TreeGrafter"/>
</dbReference>
<evidence type="ECO:0000313" key="9">
    <source>
        <dbReference type="EMBL" id="SKD10702.1"/>
    </source>
</evidence>
<dbReference type="GeneID" id="77136403"/>
<dbReference type="InParanoid" id="A0A1T5PD76"/>
<dbReference type="Gene3D" id="2.20.28.40">
    <property type="entry name" value="H/ACA ribonucleoprotein complex, subunit Nop10"/>
    <property type="match status" value="1"/>
</dbReference>
<evidence type="ECO:0000256" key="8">
    <source>
        <dbReference type="ARBA" id="ARBA00032266"/>
    </source>
</evidence>
<reference evidence="9 10" key="1">
    <citation type="journal article" date="2001" name="Nature">
        <title>Genome sequence and gene compaction of the eukaryote parasite Encephalitozoon cuniculi.</title>
        <authorList>
            <person name="Katinka M.D."/>
            <person name="Duprat S."/>
            <person name="Cornillot E."/>
            <person name="Metenier G."/>
            <person name="Thomarat F."/>
            <person name="Prensier G."/>
            <person name="Barbe V."/>
            <person name="Peyretaillade E."/>
            <person name="Brottier P."/>
            <person name="Wincker P."/>
            <person name="Delbac F."/>
            <person name="El Alaoui H."/>
            <person name="Peyret P."/>
            <person name="Saurin W."/>
            <person name="Gouy M."/>
            <person name="Weissenbach J."/>
            <person name="Vivares C.P."/>
        </authorList>
    </citation>
    <scope>NUCLEOTIDE SEQUENCE [LARGE SCALE GENOMIC DNA]</scope>
    <source>
        <strain evidence="9 10">GB-M1</strain>
    </source>
</reference>
<dbReference type="GO" id="GO:1904874">
    <property type="term" value="P:positive regulation of telomerase RNA localization to Cajal body"/>
    <property type="evidence" value="ECO:0007669"/>
    <property type="project" value="TreeGrafter"/>
</dbReference>
<keyword evidence="4" id="KW-0698">rRNA processing</keyword>
<accession>A0A1T5PD76</accession>
<evidence type="ECO:0000256" key="6">
    <source>
        <dbReference type="ARBA" id="ARBA00030185"/>
    </source>
</evidence>
<dbReference type="SUPFAM" id="SSF144210">
    <property type="entry name" value="Nop10-like SnoRNP"/>
    <property type="match status" value="1"/>
</dbReference>
<keyword evidence="10" id="KW-1185">Reference proteome</keyword>
<dbReference type="InterPro" id="IPR036756">
    <property type="entry name" value="H/ACA_rnp_Nop10_sf"/>
</dbReference>
<dbReference type="KEGG" id="ecu:ECU08_1555"/>
<dbReference type="STRING" id="284813.A0A1T5PD76"/>
<dbReference type="GO" id="GO:0031118">
    <property type="term" value="P:rRNA pseudouridine synthesis"/>
    <property type="evidence" value="ECO:0007669"/>
    <property type="project" value="TreeGrafter"/>
</dbReference>
<keyword evidence="3" id="KW-0690">Ribosome biogenesis</keyword>
<reference evidence="9 10" key="2">
    <citation type="journal article" date="2009" name="BMC Genomics">
        <title>Identification of transcriptional signals in Encephalitozoon cuniculi widespread among Microsporidia phylum: support for accurate structural genome annotation.</title>
        <authorList>
            <person name="Peyretaillade E."/>
            <person name="Goncalves O."/>
            <person name="Terrat S."/>
            <person name="Dugat-Bony E."/>
            <person name="Wincker P."/>
            <person name="Cornman R.S."/>
            <person name="Evans J.D."/>
            <person name="Delbac F."/>
            <person name="Peyret P."/>
        </authorList>
    </citation>
    <scope>NUCLEOTIDE SEQUENCE [LARGE SCALE GENOMIC DNA]</scope>
    <source>
        <strain evidence="9 10">GB-M1</strain>
    </source>
</reference>
<gene>
    <name evidence="9" type="ordered locus">ECU08_1555</name>
</gene>
<keyword evidence="5" id="KW-0687">Ribonucleoprotein</keyword>
<evidence type="ECO:0000256" key="4">
    <source>
        <dbReference type="ARBA" id="ARBA00022552"/>
    </source>
</evidence>
<dbReference type="RefSeq" id="NP_001402588.1">
    <property type="nucleotide sequence ID" value="NM_001415239.1"/>
</dbReference>
<dbReference type="Proteomes" id="UP000000819">
    <property type="component" value="Chromosome VIII"/>
</dbReference>
<dbReference type="GO" id="GO:0070034">
    <property type="term" value="F:telomerase RNA binding"/>
    <property type="evidence" value="ECO:0007669"/>
    <property type="project" value="TreeGrafter"/>
</dbReference>
<name>A0A1T5PD76_ENCCU</name>
<evidence type="ECO:0000313" key="10">
    <source>
        <dbReference type="Proteomes" id="UP000000819"/>
    </source>
</evidence>
<evidence type="ECO:0000256" key="2">
    <source>
        <dbReference type="ARBA" id="ARBA00021838"/>
    </source>
</evidence>
<evidence type="ECO:0000256" key="1">
    <source>
        <dbReference type="ARBA" id="ARBA00009462"/>
    </source>
</evidence>
<organism evidence="9 10">
    <name type="scientific">Encephalitozoon cuniculi (strain GB-M1)</name>
    <name type="common">Microsporidian parasite</name>
    <dbReference type="NCBI Taxonomy" id="284813"/>
    <lineage>
        <taxon>Eukaryota</taxon>
        <taxon>Fungi</taxon>
        <taxon>Fungi incertae sedis</taxon>
        <taxon>Microsporidia</taxon>
        <taxon>Unikaryonidae</taxon>
        <taxon>Encephalitozoon</taxon>
    </lineage>
</organism>
<comment type="similarity">
    <text evidence="1">Belongs to the NOP10 family.</text>
</comment>
<dbReference type="EMBL" id="AL590448">
    <property type="protein sequence ID" value="SKD10702.1"/>
    <property type="molecule type" value="Genomic_DNA"/>
</dbReference>